<dbReference type="NCBIfam" id="TIGR00197">
    <property type="entry name" value="yjeF_nterm"/>
    <property type="match status" value="1"/>
</dbReference>
<comment type="similarity">
    <text evidence="4 19">In the C-terminal section; belongs to the NnrD/CARKD family.</text>
</comment>
<feature type="binding site" evidence="17">
    <location>
        <position position="323"/>
    </location>
    <ligand>
        <name>(6S)-NADPHX</name>
        <dbReference type="ChEBI" id="CHEBI:64076"/>
    </ligand>
</feature>
<dbReference type="EC" id="4.2.1.136" evidence="19"/>
<comment type="cofactor">
    <cofactor evidence="18 19">
        <name>K(+)</name>
        <dbReference type="ChEBI" id="CHEBI:29103"/>
    </cofactor>
    <text evidence="18 19">Binds 1 potassium ion per subunit.</text>
</comment>
<dbReference type="AlphaFoldDB" id="A0A370GCS4"/>
<comment type="function">
    <text evidence="14 19">Bifunctional enzyme that catalyzes the epimerization of the S- and R-forms of NAD(P)HX and the dehydration of the S-form of NAD(P)HX at the expense of ADP, which is converted to AMP. This allows the repair of both epimers of NAD(P)HX, a damaged form of NAD(P)H that is a result of enzymatic or heat-dependent hydration.</text>
</comment>
<dbReference type="HAMAP" id="MF_01965">
    <property type="entry name" value="NADHX_dehydratase"/>
    <property type="match status" value="1"/>
</dbReference>
<comment type="similarity">
    <text evidence="18">Belongs to the NnrE/AIBP family.</text>
</comment>
<evidence type="ECO:0000256" key="11">
    <source>
        <dbReference type="ARBA" id="ARBA00023235"/>
    </source>
</evidence>
<feature type="binding site" evidence="18">
    <location>
        <begin position="131"/>
        <end position="137"/>
    </location>
    <ligand>
        <name>(6S)-NADPHX</name>
        <dbReference type="ChEBI" id="CHEBI:64076"/>
    </ligand>
</feature>
<dbReference type="PROSITE" id="PS51385">
    <property type="entry name" value="YJEF_N"/>
    <property type="match status" value="1"/>
</dbReference>
<dbReference type="EC" id="5.1.99.6" evidence="19"/>
<evidence type="ECO:0000256" key="9">
    <source>
        <dbReference type="ARBA" id="ARBA00022958"/>
    </source>
</evidence>
<feature type="binding site" evidence="17">
    <location>
        <position position="435"/>
    </location>
    <ligand>
        <name>AMP</name>
        <dbReference type="ChEBI" id="CHEBI:456215"/>
    </ligand>
</feature>
<sequence length="497" mass="53405">MQPTKLPIYQAQQIREFEQLAEERFNISSHVLMQRAGRAAFDFLIRRWPHAQKIAVFCGGGNNGGDGYVLAYHARQRGLQVTIWQVGHHDRLKEEAKYALNACREAHILMNSFNEKADLEHPDVIVDALCGTGAHDLLREEMVSAIRRMQRMAAPILAIDVPSGIDADTGKVLGAAVHATATVTFIGLKLGLLTGQGIAYVGELINNDLQLPAELFLDIKPVAEKIQLNAYQSYLKPRARDWHKGLSGHVLVVGGTSGFSGAPRMAAEAALRVGAGLVSVATRPEYAVAMNVDRPELMCHGVTKREELEPLLEKADVIVLGPGLGQSDWSKQLWAAVCEKKLSLVVDADGLNLLATMPQQYEHWVLTPHPGEAARLLASTVQAVQDDRLAATRLISQRYGGTCVLKGAGSLITAPNSLPALCDRGNPGMASAGMGDILSGVIGGLIAQGVPLADAARMGVCLHAMAGDLAAKDGERGMIATDLMPYLRRLSNYTGQG</sequence>
<dbReference type="PANTHER" id="PTHR12592">
    <property type="entry name" value="ATP-DEPENDENT (S)-NAD(P)H-HYDRATE DEHYDRATASE FAMILY MEMBER"/>
    <property type="match status" value="1"/>
</dbReference>
<comment type="cofactor">
    <cofactor evidence="17">
        <name>Mg(2+)</name>
        <dbReference type="ChEBI" id="CHEBI:18420"/>
    </cofactor>
</comment>
<comment type="function">
    <text evidence="17">Catalyzes the dehydration of the S-form of NAD(P)HX at the expense of ADP, which is converted to AMP. Together with NAD(P)HX epimerase, which catalyzes the epimerization of the S- and R-forms, the enzyme allows the repair of both epimers of NAD(P)HX, a damaged form of NAD(P)H that is a result of enzymatic or heat-dependent hydration.</text>
</comment>
<evidence type="ECO:0000256" key="2">
    <source>
        <dbReference type="ARBA" id="ARBA00000909"/>
    </source>
</evidence>
<evidence type="ECO:0000313" key="23">
    <source>
        <dbReference type="Proteomes" id="UP000254720"/>
    </source>
</evidence>
<evidence type="ECO:0000256" key="1">
    <source>
        <dbReference type="ARBA" id="ARBA00000013"/>
    </source>
</evidence>
<evidence type="ECO:0000256" key="8">
    <source>
        <dbReference type="ARBA" id="ARBA00022857"/>
    </source>
</evidence>
<dbReference type="Gene3D" id="3.40.50.10260">
    <property type="entry name" value="YjeF N-terminal domain"/>
    <property type="match status" value="1"/>
</dbReference>
<gene>
    <name evidence="18" type="primary">nnrE</name>
    <name evidence="17" type="synonym">nnrD</name>
    <name evidence="22" type="ORF">C8D86_11929</name>
</gene>
<dbReference type="SUPFAM" id="SSF53613">
    <property type="entry name" value="Ribokinase-like"/>
    <property type="match status" value="1"/>
</dbReference>
<dbReference type="SUPFAM" id="SSF64153">
    <property type="entry name" value="YjeF N-terminal domain-like"/>
    <property type="match status" value="1"/>
</dbReference>
<evidence type="ECO:0000259" key="20">
    <source>
        <dbReference type="PROSITE" id="PS51383"/>
    </source>
</evidence>
<feature type="binding site" evidence="18">
    <location>
        <position position="63"/>
    </location>
    <ligand>
        <name>K(+)</name>
        <dbReference type="ChEBI" id="CHEBI:29103"/>
    </ligand>
</feature>
<dbReference type="PROSITE" id="PS51383">
    <property type="entry name" value="YJEF_C_3"/>
    <property type="match status" value="1"/>
</dbReference>
<dbReference type="GO" id="GO:0052856">
    <property type="term" value="F:NAD(P)HX epimerase activity"/>
    <property type="evidence" value="ECO:0007669"/>
    <property type="project" value="UniProtKB-UniRule"/>
</dbReference>
<dbReference type="Pfam" id="PF01256">
    <property type="entry name" value="Carb_kinase"/>
    <property type="match status" value="1"/>
</dbReference>
<feature type="binding site" evidence="17">
    <location>
        <begin position="406"/>
        <end position="410"/>
    </location>
    <ligand>
        <name>AMP</name>
        <dbReference type="ChEBI" id="CHEBI:456215"/>
    </ligand>
</feature>
<keyword evidence="9 18" id="KW-0630">Potassium</keyword>
<feature type="binding site" evidence="18">
    <location>
        <position position="160"/>
    </location>
    <ligand>
        <name>(6S)-NADPHX</name>
        <dbReference type="ChEBI" id="CHEBI:64076"/>
    </ligand>
</feature>
<feature type="binding site" evidence="17">
    <location>
        <position position="436"/>
    </location>
    <ligand>
        <name>(6S)-NADPHX</name>
        <dbReference type="ChEBI" id="CHEBI:64076"/>
    </ligand>
</feature>
<feature type="binding site" evidence="18">
    <location>
        <begin position="62"/>
        <end position="66"/>
    </location>
    <ligand>
        <name>(6S)-NADPHX</name>
        <dbReference type="ChEBI" id="CHEBI:64076"/>
    </ligand>
</feature>
<organism evidence="22 23">
    <name type="scientific">Aquicella lusitana</name>
    <dbReference type="NCBI Taxonomy" id="254246"/>
    <lineage>
        <taxon>Bacteria</taxon>
        <taxon>Pseudomonadati</taxon>
        <taxon>Pseudomonadota</taxon>
        <taxon>Gammaproteobacteria</taxon>
        <taxon>Legionellales</taxon>
        <taxon>Coxiellaceae</taxon>
        <taxon>Aquicella</taxon>
    </lineage>
</organism>
<evidence type="ECO:0000256" key="16">
    <source>
        <dbReference type="ARBA" id="ARBA00049209"/>
    </source>
</evidence>
<comment type="similarity">
    <text evidence="3 19">In the N-terminal section; belongs to the NnrE/AIBP family.</text>
</comment>
<dbReference type="InterPro" id="IPR029056">
    <property type="entry name" value="Ribokinase-like"/>
</dbReference>
<dbReference type="GO" id="GO:0110051">
    <property type="term" value="P:metabolite repair"/>
    <property type="evidence" value="ECO:0007669"/>
    <property type="project" value="TreeGrafter"/>
</dbReference>
<evidence type="ECO:0000256" key="4">
    <source>
        <dbReference type="ARBA" id="ARBA00009524"/>
    </source>
</evidence>
<evidence type="ECO:0000256" key="6">
    <source>
        <dbReference type="ARBA" id="ARBA00022741"/>
    </source>
</evidence>
<dbReference type="CDD" id="cd01171">
    <property type="entry name" value="YXKO-related"/>
    <property type="match status" value="1"/>
</dbReference>
<keyword evidence="12 17" id="KW-0456">Lyase</keyword>
<dbReference type="RefSeq" id="WP_114834916.1">
    <property type="nucleotide sequence ID" value="NZ_LR699114.1"/>
</dbReference>
<comment type="catalytic activity">
    <reaction evidence="1 18 19">
        <text>(6R)-NADHX = (6S)-NADHX</text>
        <dbReference type="Rhea" id="RHEA:32215"/>
        <dbReference type="ChEBI" id="CHEBI:64074"/>
        <dbReference type="ChEBI" id="CHEBI:64075"/>
        <dbReference type="EC" id="5.1.99.6"/>
    </reaction>
</comment>
<dbReference type="Gene3D" id="3.40.1190.20">
    <property type="match status" value="1"/>
</dbReference>
<comment type="catalytic activity">
    <reaction evidence="2 18 19">
        <text>(6R)-NADPHX = (6S)-NADPHX</text>
        <dbReference type="Rhea" id="RHEA:32227"/>
        <dbReference type="ChEBI" id="CHEBI:64076"/>
        <dbReference type="ChEBI" id="CHEBI:64077"/>
        <dbReference type="EC" id="5.1.99.6"/>
    </reaction>
</comment>
<dbReference type="GO" id="GO:0005524">
    <property type="term" value="F:ATP binding"/>
    <property type="evidence" value="ECO:0007669"/>
    <property type="project" value="UniProtKB-UniRule"/>
</dbReference>
<dbReference type="InterPro" id="IPR000631">
    <property type="entry name" value="CARKD"/>
</dbReference>
<comment type="catalytic activity">
    <reaction evidence="16 17 19">
        <text>(6S)-NADPHX + ADP = AMP + phosphate + NADPH + H(+)</text>
        <dbReference type="Rhea" id="RHEA:32235"/>
        <dbReference type="ChEBI" id="CHEBI:15378"/>
        <dbReference type="ChEBI" id="CHEBI:43474"/>
        <dbReference type="ChEBI" id="CHEBI:57783"/>
        <dbReference type="ChEBI" id="CHEBI:64076"/>
        <dbReference type="ChEBI" id="CHEBI:456215"/>
        <dbReference type="ChEBI" id="CHEBI:456216"/>
        <dbReference type="EC" id="4.2.1.136"/>
    </reaction>
</comment>
<dbReference type="HAMAP" id="MF_01966">
    <property type="entry name" value="NADHX_epimerase"/>
    <property type="match status" value="1"/>
</dbReference>
<evidence type="ECO:0000256" key="17">
    <source>
        <dbReference type="HAMAP-Rule" id="MF_01965"/>
    </source>
</evidence>
<evidence type="ECO:0000256" key="15">
    <source>
        <dbReference type="ARBA" id="ARBA00048238"/>
    </source>
</evidence>
<feature type="binding site" evidence="18">
    <location>
        <position position="127"/>
    </location>
    <ligand>
        <name>K(+)</name>
        <dbReference type="ChEBI" id="CHEBI:29103"/>
    </ligand>
</feature>
<reference evidence="22 23" key="1">
    <citation type="submission" date="2018-07" db="EMBL/GenBank/DDBJ databases">
        <title>Genomic Encyclopedia of Type Strains, Phase IV (KMG-IV): sequencing the most valuable type-strain genomes for metagenomic binning, comparative biology and taxonomic classification.</title>
        <authorList>
            <person name="Goeker M."/>
        </authorList>
    </citation>
    <scope>NUCLEOTIDE SEQUENCE [LARGE SCALE GENOMIC DNA]</scope>
    <source>
        <strain evidence="22 23">DSM 16500</strain>
    </source>
</reference>
<dbReference type="InterPro" id="IPR004443">
    <property type="entry name" value="YjeF_N_dom"/>
</dbReference>
<keyword evidence="11 18" id="KW-0413">Isomerase</keyword>
<proteinExistence type="inferred from homology"/>
<dbReference type="GO" id="GO:0046496">
    <property type="term" value="P:nicotinamide nucleotide metabolic process"/>
    <property type="evidence" value="ECO:0007669"/>
    <property type="project" value="UniProtKB-UniRule"/>
</dbReference>
<keyword evidence="13" id="KW-0511">Multifunctional enzyme</keyword>
<keyword evidence="6 17" id="KW-0547">Nucleotide-binding</keyword>
<name>A0A370GCS4_9COXI</name>
<evidence type="ECO:0000256" key="10">
    <source>
        <dbReference type="ARBA" id="ARBA00023027"/>
    </source>
</evidence>
<dbReference type="OrthoDB" id="9806925at2"/>
<keyword evidence="5 18" id="KW-0479">Metal-binding</keyword>
<evidence type="ECO:0000256" key="18">
    <source>
        <dbReference type="HAMAP-Rule" id="MF_01966"/>
    </source>
</evidence>
<evidence type="ECO:0000256" key="13">
    <source>
        <dbReference type="ARBA" id="ARBA00023268"/>
    </source>
</evidence>
<feature type="domain" description="YjeF C-terminal" evidence="20">
    <location>
        <begin position="227"/>
        <end position="494"/>
    </location>
</feature>
<comment type="similarity">
    <text evidence="17">Belongs to the NnrD/CARKD family.</text>
</comment>
<dbReference type="InterPro" id="IPR030677">
    <property type="entry name" value="Nnr"/>
</dbReference>
<comment type="caution">
    <text evidence="22">The sequence shown here is derived from an EMBL/GenBank/DDBJ whole genome shotgun (WGS) entry which is preliminary data.</text>
</comment>
<keyword evidence="8 17" id="KW-0521">NADP</keyword>
<dbReference type="PIRSF" id="PIRSF017184">
    <property type="entry name" value="Nnr"/>
    <property type="match status" value="1"/>
</dbReference>
<evidence type="ECO:0000256" key="14">
    <source>
        <dbReference type="ARBA" id="ARBA00025153"/>
    </source>
</evidence>
<feature type="domain" description="YjeF N-terminal" evidence="21">
    <location>
        <begin position="14"/>
        <end position="217"/>
    </location>
</feature>
<evidence type="ECO:0000256" key="12">
    <source>
        <dbReference type="ARBA" id="ARBA00023239"/>
    </source>
</evidence>
<feature type="binding site" evidence="17">
    <location>
        <position position="369"/>
    </location>
    <ligand>
        <name>(6S)-NADPHX</name>
        <dbReference type="ChEBI" id="CHEBI:64076"/>
    </ligand>
</feature>
<dbReference type="Proteomes" id="UP000254720">
    <property type="component" value="Unassembled WGS sequence"/>
</dbReference>
<evidence type="ECO:0000256" key="19">
    <source>
        <dbReference type="PIRNR" id="PIRNR017184"/>
    </source>
</evidence>
<dbReference type="GO" id="GO:0046872">
    <property type="term" value="F:metal ion binding"/>
    <property type="evidence" value="ECO:0007669"/>
    <property type="project" value="UniProtKB-UniRule"/>
</dbReference>
<protein>
    <recommendedName>
        <fullName evidence="19">Bifunctional NAD(P)H-hydrate repair enzyme</fullName>
    </recommendedName>
    <alternativeName>
        <fullName evidence="19">Nicotinamide nucleotide repair protein</fullName>
    </alternativeName>
    <domain>
        <recommendedName>
            <fullName evidence="19">ADP-dependent (S)-NAD(P)H-hydrate dehydratase</fullName>
            <ecNumber evidence="19">4.2.1.136</ecNumber>
        </recommendedName>
        <alternativeName>
            <fullName evidence="19">ADP-dependent NAD(P)HX dehydratase</fullName>
        </alternativeName>
    </domain>
    <domain>
        <recommendedName>
            <fullName evidence="19">NAD(P)H-hydrate epimerase</fullName>
            <ecNumber evidence="19">5.1.99.6</ecNumber>
        </recommendedName>
    </domain>
</protein>
<dbReference type="EMBL" id="QQAX01000019">
    <property type="protein sequence ID" value="RDI41511.1"/>
    <property type="molecule type" value="Genomic_DNA"/>
</dbReference>
<evidence type="ECO:0000256" key="7">
    <source>
        <dbReference type="ARBA" id="ARBA00022840"/>
    </source>
</evidence>
<evidence type="ECO:0000256" key="3">
    <source>
        <dbReference type="ARBA" id="ARBA00006001"/>
    </source>
</evidence>
<comment type="caution">
    <text evidence="18">Lacks conserved residue(s) required for the propagation of feature annotation.</text>
</comment>
<evidence type="ECO:0000259" key="21">
    <source>
        <dbReference type="PROSITE" id="PS51385"/>
    </source>
</evidence>
<keyword evidence="10 17" id="KW-0520">NAD</keyword>
<comment type="subunit">
    <text evidence="17">Homotetramer.</text>
</comment>
<keyword evidence="23" id="KW-1185">Reference proteome</keyword>
<evidence type="ECO:0000256" key="5">
    <source>
        <dbReference type="ARBA" id="ARBA00022723"/>
    </source>
</evidence>
<comment type="catalytic activity">
    <reaction evidence="15 17 19">
        <text>(6S)-NADHX + ADP = AMP + phosphate + NADH + H(+)</text>
        <dbReference type="Rhea" id="RHEA:32223"/>
        <dbReference type="ChEBI" id="CHEBI:15378"/>
        <dbReference type="ChEBI" id="CHEBI:43474"/>
        <dbReference type="ChEBI" id="CHEBI:57945"/>
        <dbReference type="ChEBI" id="CHEBI:64074"/>
        <dbReference type="ChEBI" id="CHEBI:456215"/>
        <dbReference type="ChEBI" id="CHEBI:456216"/>
        <dbReference type="EC" id="4.2.1.136"/>
    </reaction>
</comment>
<dbReference type="PANTHER" id="PTHR12592:SF0">
    <property type="entry name" value="ATP-DEPENDENT (S)-NAD(P)H-HYDRATE DEHYDRATASE"/>
    <property type="match status" value="1"/>
</dbReference>
<dbReference type="NCBIfam" id="TIGR00196">
    <property type="entry name" value="yjeF_cterm"/>
    <property type="match status" value="1"/>
</dbReference>
<dbReference type="InterPro" id="IPR036652">
    <property type="entry name" value="YjeF_N_dom_sf"/>
</dbReference>
<dbReference type="GO" id="GO:0052855">
    <property type="term" value="F:ADP-dependent NAD(P)H-hydrate dehydratase activity"/>
    <property type="evidence" value="ECO:0007669"/>
    <property type="project" value="UniProtKB-UniRule"/>
</dbReference>
<dbReference type="FunFam" id="3.40.1190.20:FF:000017">
    <property type="entry name" value="Multifunctional fusion protein"/>
    <property type="match status" value="1"/>
</dbReference>
<evidence type="ECO:0000313" key="22">
    <source>
        <dbReference type="EMBL" id="RDI41511.1"/>
    </source>
</evidence>
<dbReference type="Pfam" id="PF03853">
    <property type="entry name" value="YjeF_N"/>
    <property type="match status" value="1"/>
</dbReference>
<feature type="binding site" evidence="17">
    <location>
        <position position="262"/>
    </location>
    <ligand>
        <name>(6S)-NADPHX</name>
        <dbReference type="ChEBI" id="CHEBI:64076"/>
    </ligand>
</feature>
<comment type="function">
    <text evidence="18">Catalyzes the epimerization of the S- and R-forms of NAD(P)HX, a damaged form of NAD(P)H that is a result of enzymatic or heat-dependent hydration. This is a prerequisite for the S-specific NAD(P)H-hydrate dehydratase to allow the repair of both epimers of NAD(P)HX.</text>
</comment>
<keyword evidence="7 17" id="KW-0067">ATP-binding</keyword>
<feature type="binding site" evidence="18">
    <location>
        <position position="163"/>
    </location>
    <ligand>
        <name>K(+)</name>
        <dbReference type="ChEBI" id="CHEBI:29103"/>
    </ligand>
</feature>
<accession>A0A370GCS4</accession>